<name>A0ABN0X1M9_9ACTN</name>
<sequence length="254" mass="26517">MTTFIQGSGPALLLAHGAGSDIQDSYGPILGELARRHTVVGPDFPGSGKVELPDWPLSLDFLADYIVESAVCSGVESFALSGFSMGTAVAVRAAARHPERVTALVLSAGFARPSARLKLAIDTWRALGRGGDERTLASYLSLVVGGTTWLDARSTDEIEEQLALFAAGMPPGTDEQLALFEEIDVRGDLAGIRVPTLVISPSEDLLTTPSHSRELASGIPGARLVSLGCGHAIAAERPAEWGALITNFLAEAAA</sequence>
<dbReference type="InterPro" id="IPR029058">
    <property type="entry name" value="AB_hydrolase_fold"/>
</dbReference>
<protein>
    <submittedName>
        <fullName evidence="2">Alpha/beta hydrolase</fullName>
    </submittedName>
</protein>
<comment type="caution">
    <text evidence="2">The sequence shown here is derived from an EMBL/GenBank/DDBJ whole genome shotgun (WGS) entry which is preliminary data.</text>
</comment>
<dbReference type="PANTHER" id="PTHR43798:SF33">
    <property type="entry name" value="HYDROLASE, PUTATIVE (AFU_ORTHOLOGUE AFUA_2G14860)-RELATED"/>
    <property type="match status" value="1"/>
</dbReference>
<dbReference type="GO" id="GO:0016787">
    <property type="term" value="F:hydrolase activity"/>
    <property type="evidence" value="ECO:0007669"/>
    <property type="project" value="UniProtKB-KW"/>
</dbReference>
<keyword evidence="3" id="KW-1185">Reference proteome</keyword>
<dbReference type="Pfam" id="PF12697">
    <property type="entry name" value="Abhydrolase_6"/>
    <property type="match status" value="1"/>
</dbReference>
<dbReference type="PANTHER" id="PTHR43798">
    <property type="entry name" value="MONOACYLGLYCEROL LIPASE"/>
    <property type="match status" value="1"/>
</dbReference>
<dbReference type="SUPFAM" id="SSF53474">
    <property type="entry name" value="alpha/beta-Hydrolases"/>
    <property type="match status" value="1"/>
</dbReference>
<accession>A0ABN0X1M9</accession>
<organism evidence="2 3">
    <name type="scientific">Streptomyces blastmyceticus</name>
    <dbReference type="NCBI Taxonomy" id="68180"/>
    <lineage>
        <taxon>Bacteria</taxon>
        <taxon>Bacillati</taxon>
        <taxon>Actinomycetota</taxon>
        <taxon>Actinomycetes</taxon>
        <taxon>Kitasatosporales</taxon>
        <taxon>Streptomycetaceae</taxon>
        <taxon>Streptomyces</taxon>
    </lineage>
</organism>
<dbReference type="EMBL" id="BAAABW010000016">
    <property type="protein sequence ID" value="GAA0352899.1"/>
    <property type="molecule type" value="Genomic_DNA"/>
</dbReference>
<evidence type="ECO:0000259" key="1">
    <source>
        <dbReference type="Pfam" id="PF12697"/>
    </source>
</evidence>
<feature type="domain" description="AB hydrolase-1" evidence="1">
    <location>
        <begin position="12"/>
        <end position="240"/>
    </location>
</feature>
<dbReference type="PRINTS" id="PR00111">
    <property type="entry name" value="ABHYDROLASE"/>
</dbReference>
<dbReference type="Proteomes" id="UP001500063">
    <property type="component" value="Unassembled WGS sequence"/>
</dbReference>
<keyword evidence="2" id="KW-0378">Hydrolase</keyword>
<dbReference type="RefSeq" id="WP_344118433.1">
    <property type="nucleotide sequence ID" value="NZ_BAAABW010000016.1"/>
</dbReference>
<reference evidence="2 3" key="1">
    <citation type="journal article" date="2019" name="Int. J. Syst. Evol. Microbiol.">
        <title>The Global Catalogue of Microorganisms (GCM) 10K type strain sequencing project: providing services to taxonomists for standard genome sequencing and annotation.</title>
        <authorList>
            <consortium name="The Broad Institute Genomics Platform"/>
            <consortium name="The Broad Institute Genome Sequencing Center for Infectious Disease"/>
            <person name="Wu L."/>
            <person name="Ma J."/>
        </authorList>
    </citation>
    <scope>NUCLEOTIDE SEQUENCE [LARGE SCALE GENOMIC DNA]</scope>
    <source>
        <strain evidence="2 3">JCM 4565</strain>
    </source>
</reference>
<evidence type="ECO:0000313" key="3">
    <source>
        <dbReference type="Proteomes" id="UP001500063"/>
    </source>
</evidence>
<dbReference type="Gene3D" id="3.40.50.1820">
    <property type="entry name" value="alpha/beta hydrolase"/>
    <property type="match status" value="1"/>
</dbReference>
<proteinExistence type="predicted"/>
<dbReference type="InterPro" id="IPR000073">
    <property type="entry name" value="AB_hydrolase_1"/>
</dbReference>
<gene>
    <name evidence="2" type="ORF">GCM10010319_32560</name>
</gene>
<dbReference type="InterPro" id="IPR050266">
    <property type="entry name" value="AB_hydrolase_sf"/>
</dbReference>
<evidence type="ECO:0000313" key="2">
    <source>
        <dbReference type="EMBL" id="GAA0352899.1"/>
    </source>
</evidence>